<dbReference type="Gene3D" id="1.25.40.10">
    <property type="entry name" value="Tetratricopeptide repeat domain"/>
    <property type="match status" value="2"/>
</dbReference>
<evidence type="ECO:0000256" key="1">
    <source>
        <dbReference type="PROSITE-ProRule" id="PRU00339"/>
    </source>
</evidence>
<feature type="repeat" description="TPR" evidence="1">
    <location>
        <begin position="272"/>
        <end position="305"/>
    </location>
</feature>
<dbReference type="SUPFAM" id="SSF48452">
    <property type="entry name" value="TPR-like"/>
    <property type="match status" value="3"/>
</dbReference>
<evidence type="ECO:0008006" key="5">
    <source>
        <dbReference type="Google" id="ProtNLM"/>
    </source>
</evidence>
<dbReference type="PANTHER" id="PTHR12558:SF13">
    <property type="entry name" value="CELL DIVISION CYCLE PROTEIN 27 HOMOLOG"/>
    <property type="match status" value="1"/>
</dbReference>
<dbReference type="RefSeq" id="WP_091760351.1">
    <property type="nucleotide sequence ID" value="NZ_BJVX01000003.1"/>
</dbReference>
<dbReference type="GeneID" id="96910582"/>
<dbReference type="Pfam" id="PF13432">
    <property type="entry name" value="TPR_16"/>
    <property type="match status" value="1"/>
</dbReference>
<dbReference type="InterPro" id="IPR019734">
    <property type="entry name" value="TPR_rpt"/>
</dbReference>
<organism evidence="3 4">
    <name type="scientific">Marinilactibacillus psychrotolerans</name>
    <dbReference type="NCBI Taxonomy" id="191770"/>
    <lineage>
        <taxon>Bacteria</taxon>
        <taxon>Bacillati</taxon>
        <taxon>Bacillota</taxon>
        <taxon>Bacilli</taxon>
        <taxon>Lactobacillales</taxon>
        <taxon>Carnobacteriaceae</taxon>
        <taxon>Marinilactibacillus</taxon>
    </lineage>
</organism>
<feature type="coiled-coil region" evidence="2">
    <location>
        <begin position="319"/>
        <end position="366"/>
    </location>
</feature>
<evidence type="ECO:0000313" key="4">
    <source>
        <dbReference type="Proteomes" id="UP000887127"/>
    </source>
</evidence>
<gene>
    <name evidence="3" type="ORF">M132T_05300</name>
</gene>
<protein>
    <recommendedName>
        <fullName evidence="5">Tetratricopeptide repeat protein</fullName>
    </recommendedName>
</protein>
<dbReference type="InterPro" id="IPR011990">
    <property type="entry name" value="TPR-like_helical_dom_sf"/>
</dbReference>
<feature type="repeat" description="TPR" evidence="1">
    <location>
        <begin position="134"/>
        <end position="167"/>
    </location>
</feature>
<dbReference type="SMART" id="SM00028">
    <property type="entry name" value="TPR"/>
    <property type="match status" value="6"/>
</dbReference>
<dbReference type="PANTHER" id="PTHR12558">
    <property type="entry name" value="CELL DIVISION CYCLE 16,23,27"/>
    <property type="match status" value="1"/>
</dbReference>
<dbReference type="Proteomes" id="UP000887127">
    <property type="component" value="Unassembled WGS sequence"/>
</dbReference>
<dbReference type="Pfam" id="PF13429">
    <property type="entry name" value="TPR_15"/>
    <property type="match status" value="1"/>
</dbReference>
<evidence type="ECO:0000313" key="3">
    <source>
        <dbReference type="EMBL" id="GEQ35022.1"/>
    </source>
</evidence>
<accession>A0AAV3WTQ4</accession>
<reference evidence="3" key="1">
    <citation type="submission" date="2019-08" db="EMBL/GenBank/DDBJ databases">
        <title>Marinilactibacillus psychrotolerans M13-2T whole genome sequencing project.</title>
        <authorList>
            <person name="Ishikawa M."/>
            <person name="Suzuki T."/>
            <person name="Matsutani M."/>
        </authorList>
    </citation>
    <scope>NUCLEOTIDE SEQUENCE</scope>
    <source>
        <strain evidence="3">M13-2T</strain>
    </source>
</reference>
<dbReference type="EMBL" id="BKBI01000003">
    <property type="protein sequence ID" value="GEQ35022.1"/>
    <property type="molecule type" value="Genomic_DNA"/>
</dbReference>
<dbReference type="Pfam" id="PF13424">
    <property type="entry name" value="TPR_12"/>
    <property type="match status" value="1"/>
</dbReference>
<dbReference type="PROSITE" id="PS50005">
    <property type="entry name" value="TPR"/>
    <property type="match status" value="3"/>
</dbReference>
<feature type="repeat" description="TPR" evidence="1">
    <location>
        <begin position="171"/>
        <end position="204"/>
    </location>
</feature>
<keyword evidence="2" id="KW-0175">Coiled coil</keyword>
<sequence length="422" mass="49149">MSYSQKMIDALQNDQLSEAEELFILALEQDSIDELYGLSDSLYQLGFLEQTKRVLHHLLDQNPKDDEIKVNLAEIAIEEGNELEAIDWLQSIDKTSSVYPQALLVSADYYQGLDLPEVSEQKLLEAQSILENEPVILFALAELHFTMGKYAQAIREYEQLLTMGEENLAGIHLVSRLGSAYSALGDWENAIDYLEEAVEVDDTVDTLFQLGFTYFQVKEYQRANECLYKVKEMDHSYTSLYPYLAKGLDEENQLDKASEIIEEGLLQDKTNYQLYLIGAEVELKRSNEVKAEQYYKLALELDPDNETISLQYTNFLLHQERYEETVEFVQKALTELDADPQLHWNLAVAQNELEEYDAARRAYDKAYPYFDTNIEFLKQYFFFLREEGQIEKSREVGIRYLEFRSDDLEIQEILNNEHLDFE</sequence>
<proteinExistence type="predicted"/>
<name>A0AAV3WTQ4_9LACT</name>
<dbReference type="AlphaFoldDB" id="A0AAV3WTQ4"/>
<keyword evidence="1" id="KW-0802">TPR repeat</keyword>
<evidence type="ECO:0000256" key="2">
    <source>
        <dbReference type="SAM" id="Coils"/>
    </source>
</evidence>
<comment type="caution">
    <text evidence="3">The sequence shown here is derived from an EMBL/GenBank/DDBJ whole genome shotgun (WGS) entry which is preliminary data.</text>
</comment>